<organism evidence="1">
    <name type="scientific">marine sediment metagenome</name>
    <dbReference type="NCBI Taxonomy" id="412755"/>
    <lineage>
        <taxon>unclassified sequences</taxon>
        <taxon>metagenomes</taxon>
        <taxon>ecological metagenomes</taxon>
    </lineage>
</organism>
<protein>
    <submittedName>
        <fullName evidence="1">Uncharacterized protein</fullName>
    </submittedName>
</protein>
<dbReference type="AlphaFoldDB" id="A0A0F8W4B2"/>
<comment type="caution">
    <text evidence="1">The sequence shown here is derived from an EMBL/GenBank/DDBJ whole genome shotgun (WGS) entry which is preliminary data.</text>
</comment>
<reference evidence="1" key="1">
    <citation type="journal article" date="2015" name="Nature">
        <title>Complex archaea that bridge the gap between prokaryotes and eukaryotes.</title>
        <authorList>
            <person name="Spang A."/>
            <person name="Saw J.H."/>
            <person name="Jorgensen S.L."/>
            <person name="Zaremba-Niedzwiedzka K."/>
            <person name="Martijn J."/>
            <person name="Lind A.E."/>
            <person name="van Eijk R."/>
            <person name="Schleper C."/>
            <person name="Guy L."/>
            <person name="Ettema T.J."/>
        </authorList>
    </citation>
    <scope>NUCLEOTIDE SEQUENCE</scope>
</reference>
<name>A0A0F8W4B2_9ZZZZ</name>
<gene>
    <name evidence="1" type="ORF">LCGC14_3113660</name>
</gene>
<accession>A0A0F8W4B2</accession>
<feature type="non-terminal residue" evidence="1">
    <location>
        <position position="1"/>
    </location>
</feature>
<sequence>VNGEGLTVSSTGQMILSDGVGATIIRQFNEPGLGSRFTFGLPEVSRTMVIADAGDVDMDFGLSVAIDPTVYIFNAPGTSYATLKYDLLSLFGGSAILQADGSNMTFVSYVKQMFQSRFDLVAGNLFSFDSTANNELTDTDGEQSWGYFEPKINQSGTAAYNGLHVNVLETTPGSSFGDGTTGQGNNLLLLERESVPYFKVDRDGTVSILGDNANAPFTHVYLTNTDETSTGETSQTTDLVFQFTGTQNNGSSYAAAEVARISAFKSDDWYHASDGTDHDGGFKFYGRLNGAEVEMLSMSPGSVNFKEQISLLDDKYLFWGNSTNLKIMWDLNNANDDIGILQF</sequence>
<evidence type="ECO:0000313" key="1">
    <source>
        <dbReference type="EMBL" id="KKK51567.1"/>
    </source>
</evidence>
<proteinExistence type="predicted"/>
<dbReference type="EMBL" id="LAZR01067449">
    <property type="protein sequence ID" value="KKK51567.1"/>
    <property type="molecule type" value="Genomic_DNA"/>
</dbReference>
<feature type="non-terminal residue" evidence="1">
    <location>
        <position position="343"/>
    </location>
</feature>